<dbReference type="Proteomes" id="UP001370758">
    <property type="component" value="Unassembled WGS sequence"/>
</dbReference>
<sequence length="684" mass="75651">MAAKSVQNLMDCWLYDTFYQHFQDGRLPKMKELIKNAKDARKPTALKSVPFPTIEQKIRDDITKMKFRNVPTPGDPDVEGLFPGWHSWHRPAARWGVATVPKAQIAPAKAPTVKPPQIQAARPVAYPDATRIDNRQAAATNVATAGRGSDKTSVPFKGKVHTFRPTAYHARAIPIDSAVAGEPLDQPPTRMFEGHWKDILNNNNAAAMFDWAPEYDAGAQDSKEPIISGAPLFTSDVIRVDSSIDNAPQGSVQFAVFAKLHSYRSSTGPEYSYQEELEDDMVFLNTNTPFTTFICGLQGSGKSHSLSVIMENCVIQNPAIGILHRPLAGLVFYFSPFTPIDTGKPCEVAYLAAPAADSTAPSSSYLNRARNVTVLVSRSNLDNMKQVYEKIPGVTVYPLLLKASQLTAKTMLHLMSVQEDNTSLYLQVVTRILRDMAAEGGFNYEKFKAELSRVPFTTTQWALLDLRLELLESFLGAEGNPNPFNASEGSITIVDMTCPFVDSETACVLFTACLDLFCSSSSTTGKIVALDEAHKFMSQTASSQQFAKAVIQNIRLQRHLGLRTVISTQDPHVHPELLELASFIVMHRFDSPRWFSTLRKYVGFHNTAESGTFAADREANENAASAFETIMCLNAGQALVYCPRLMTIDYRGEYEKVVRLGTKLIKMQVRKRLTMDGGVTKTAL</sequence>
<keyword evidence="2" id="KW-1185">Reference proteome</keyword>
<gene>
    <name evidence="1" type="ORF">TWF481_005017</name>
</gene>
<dbReference type="SUPFAM" id="SSF52540">
    <property type="entry name" value="P-loop containing nucleoside triphosphate hydrolases"/>
    <property type="match status" value="1"/>
</dbReference>
<evidence type="ECO:0000313" key="1">
    <source>
        <dbReference type="EMBL" id="KAK6510300.1"/>
    </source>
</evidence>
<evidence type="ECO:0000313" key="2">
    <source>
        <dbReference type="Proteomes" id="UP001370758"/>
    </source>
</evidence>
<protein>
    <recommendedName>
        <fullName evidence="3">Zona occludens toxin N-terminal domain-containing protein</fullName>
    </recommendedName>
</protein>
<dbReference type="Gene3D" id="3.40.50.300">
    <property type="entry name" value="P-loop containing nucleotide triphosphate hydrolases"/>
    <property type="match status" value="1"/>
</dbReference>
<proteinExistence type="predicted"/>
<dbReference type="EMBL" id="JAVHJL010000002">
    <property type="protein sequence ID" value="KAK6510300.1"/>
    <property type="molecule type" value="Genomic_DNA"/>
</dbReference>
<accession>A0AAV9WL83</accession>
<comment type="caution">
    <text evidence="1">The sequence shown here is derived from an EMBL/GenBank/DDBJ whole genome shotgun (WGS) entry which is preliminary data.</text>
</comment>
<organism evidence="1 2">
    <name type="scientific">Arthrobotrys musiformis</name>
    <dbReference type="NCBI Taxonomy" id="47236"/>
    <lineage>
        <taxon>Eukaryota</taxon>
        <taxon>Fungi</taxon>
        <taxon>Dikarya</taxon>
        <taxon>Ascomycota</taxon>
        <taxon>Pezizomycotina</taxon>
        <taxon>Orbiliomycetes</taxon>
        <taxon>Orbiliales</taxon>
        <taxon>Orbiliaceae</taxon>
        <taxon>Arthrobotrys</taxon>
    </lineage>
</organism>
<name>A0AAV9WL83_9PEZI</name>
<dbReference type="AlphaFoldDB" id="A0AAV9WL83"/>
<reference evidence="1 2" key="1">
    <citation type="submission" date="2023-08" db="EMBL/GenBank/DDBJ databases">
        <authorList>
            <person name="Palmer J.M."/>
        </authorList>
    </citation>
    <scope>NUCLEOTIDE SEQUENCE [LARGE SCALE GENOMIC DNA]</scope>
    <source>
        <strain evidence="1 2">TWF481</strain>
    </source>
</reference>
<evidence type="ECO:0008006" key="3">
    <source>
        <dbReference type="Google" id="ProtNLM"/>
    </source>
</evidence>
<dbReference type="InterPro" id="IPR027417">
    <property type="entry name" value="P-loop_NTPase"/>
</dbReference>